<dbReference type="AlphaFoldDB" id="A0A928VV69"/>
<name>A0A928VV69_9CYAN</name>
<proteinExistence type="predicted"/>
<comment type="caution">
    <text evidence="1">The sequence shown here is derived from an EMBL/GenBank/DDBJ whole genome shotgun (WGS) entry which is preliminary data.</text>
</comment>
<dbReference type="EMBL" id="JADEXN010000040">
    <property type="protein sequence ID" value="MBE9039888.1"/>
    <property type="molecule type" value="Genomic_DNA"/>
</dbReference>
<keyword evidence="2" id="KW-1185">Reference proteome</keyword>
<dbReference type="RefSeq" id="WP_264320147.1">
    <property type="nucleotide sequence ID" value="NZ_JADEXN010000040.1"/>
</dbReference>
<protein>
    <submittedName>
        <fullName evidence="1">Uncharacterized protein</fullName>
    </submittedName>
</protein>
<organism evidence="1 2">
    <name type="scientific">Zarconia navalis LEGE 11467</name>
    <dbReference type="NCBI Taxonomy" id="1828826"/>
    <lineage>
        <taxon>Bacteria</taxon>
        <taxon>Bacillati</taxon>
        <taxon>Cyanobacteriota</taxon>
        <taxon>Cyanophyceae</taxon>
        <taxon>Oscillatoriophycideae</taxon>
        <taxon>Oscillatoriales</taxon>
        <taxon>Oscillatoriales incertae sedis</taxon>
        <taxon>Zarconia</taxon>
        <taxon>Zarconia navalis</taxon>
    </lineage>
</organism>
<dbReference type="Proteomes" id="UP000621799">
    <property type="component" value="Unassembled WGS sequence"/>
</dbReference>
<evidence type="ECO:0000313" key="2">
    <source>
        <dbReference type="Proteomes" id="UP000621799"/>
    </source>
</evidence>
<evidence type="ECO:0000313" key="1">
    <source>
        <dbReference type="EMBL" id="MBE9039888.1"/>
    </source>
</evidence>
<sequence>MQDAQITQQCGDILEAVRLDESLTVWHDLESVNIGMRYRLSSFELTTGGTIAGWRDRPIPIYDQCNIHFFALRNHHV</sequence>
<reference evidence="1" key="1">
    <citation type="submission" date="2020-10" db="EMBL/GenBank/DDBJ databases">
        <authorList>
            <person name="Castelo-Branco R."/>
            <person name="Eusebio N."/>
            <person name="Adriana R."/>
            <person name="Vieira A."/>
            <person name="Brugerolle De Fraissinette N."/>
            <person name="Rezende De Castro R."/>
            <person name="Schneider M.P."/>
            <person name="Vasconcelos V."/>
            <person name="Leao P.N."/>
        </authorList>
    </citation>
    <scope>NUCLEOTIDE SEQUENCE</scope>
    <source>
        <strain evidence="1">LEGE 11467</strain>
    </source>
</reference>
<gene>
    <name evidence="1" type="ORF">IQ235_03665</name>
</gene>
<accession>A0A928VV69</accession>